<comment type="caution">
    <text evidence="2">The sequence shown here is derived from an EMBL/GenBank/DDBJ whole genome shotgun (WGS) entry which is preliminary data.</text>
</comment>
<dbReference type="OrthoDB" id="2423954at2759"/>
<evidence type="ECO:0000256" key="1">
    <source>
        <dbReference type="SAM" id="MobiDB-lite"/>
    </source>
</evidence>
<reference evidence="2" key="1">
    <citation type="submission" date="2022-07" db="EMBL/GenBank/DDBJ databases">
        <title>The genome of Lyophyllum shimeji provides insight into the initial evolution of ectomycorrhizal fungal genome.</title>
        <authorList>
            <person name="Kobayashi Y."/>
            <person name="Shibata T."/>
            <person name="Hirakawa H."/>
            <person name="Shigenobu S."/>
            <person name="Nishiyama T."/>
            <person name="Yamada A."/>
            <person name="Hasebe M."/>
            <person name="Kawaguchi M."/>
        </authorList>
    </citation>
    <scope>NUCLEOTIDE SEQUENCE</scope>
    <source>
        <strain evidence="2">AT787</strain>
    </source>
</reference>
<dbReference type="AlphaFoldDB" id="A0A9P3UPG4"/>
<evidence type="ECO:0008006" key="4">
    <source>
        <dbReference type="Google" id="ProtNLM"/>
    </source>
</evidence>
<protein>
    <recommendedName>
        <fullName evidence="4">HAT C-terminal dimerisation domain-containing protein</fullName>
    </recommendedName>
</protein>
<name>A0A9P3UPG4_LYOSH</name>
<dbReference type="EMBL" id="BRPK01000008">
    <property type="protein sequence ID" value="GLB40643.1"/>
    <property type="molecule type" value="Genomic_DNA"/>
</dbReference>
<sequence length="226" mass="25041">MFNAEDKPLDVVFVWRTIDSQPSNAPPEGSNALVKLAMRILTPIANSAGCEHAFSLFGSVHTKYRNRLKTKQVHKIGILKMDIKRSQLAEGHGTNCSKCKFGQIESPSDENSPAAPLDPTDFYALVDSLINEAIDDDIEPDPSSTSVASAQPSNPGSTSSRHSHGKIPLELLFSYDLTAAALNNRTCLDFYWKRGIQNIEEELLERLWAHTKLARGDPKYIKECTK</sequence>
<keyword evidence="3" id="KW-1185">Reference proteome</keyword>
<feature type="region of interest" description="Disordered" evidence="1">
    <location>
        <begin position="137"/>
        <end position="163"/>
    </location>
</feature>
<gene>
    <name evidence="2" type="ORF">LshimejAT787_0805140</name>
</gene>
<dbReference type="InterPro" id="IPR012337">
    <property type="entry name" value="RNaseH-like_sf"/>
</dbReference>
<proteinExistence type="predicted"/>
<organism evidence="2 3">
    <name type="scientific">Lyophyllum shimeji</name>
    <name type="common">Hon-shimeji</name>
    <name type="synonym">Tricholoma shimeji</name>
    <dbReference type="NCBI Taxonomy" id="47721"/>
    <lineage>
        <taxon>Eukaryota</taxon>
        <taxon>Fungi</taxon>
        <taxon>Dikarya</taxon>
        <taxon>Basidiomycota</taxon>
        <taxon>Agaricomycotina</taxon>
        <taxon>Agaricomycetes</taxon>
        <taxon>Agaricomycetidae</taxon>
        <taxon>Agaricales</taxon>
        <taxon>Tricholomatineae</taxon>
        <taxon>Lyophyllaceae</taxon>
        <taxon>Lyophyllum</taxon>
    </lineage>
</organism>
<accession>A0A9P3UPG4</accession>
<dbReference type="Proteomes" id="UP001063166">
    <property type="component" value="Unassembled WGS sequence"/>
</dbReference>
<evidence type="ECO:0000313" key="3">
    <source>
        <dbReference type="Proteomes" id="UP001063166"/>
    </source>
</evidence>
<feature type="compositionally biased region" description="Polar residues" evidence="1">
    <location>
        <begin position="142"/>
        <end position="160"/>
    </location>
</feature>
<evidence type="ECO:0000313" key="2">
    <source>
        <dbReference type="EMBL" id="GLB40643.1"/>
    </source>
</evidence>
<dbReference type="SUPFAM" id="SSF53098">
    <property type="entry name" value="Ribonuclease H-like"/>
    <property type="match status" value="1"/>
</dbReference>